<organism evidence="3 4">
    <name type="scientific">Hypsibius exemplaris</name>
    <name type="common">Freshwater tardigrade</name>
    <dbReference type="NCBI Taxonomy" id="2072580"/>
    <lineage>
        <taxon>Eukaryota</taxon>
        <taxon>Metazoa</taxon>
        <taxon>Ecdysozoa</taxon>
        <taxon>Tardigrada</taxon>
        <taxon>Eutardigrada</taxon>
        <taxon>Parachela</taxon>
        <taxon>Hypsibioidea</taxon>
        <taxon>Hypsibiidae</taxon>
        <taxon>Hypsibius</taxon>
    </lineage>
</organism>
<dbReference type="InterPro" id="IPR057456">
    <property type="entry name" value="Znf_C17orf113"/>
</dbReference>
<feature type="region of interest" description="Disordered" evidence="1">
    <location>
        <begin position="117"/>
        <end position="151"/>
    </location>
</feature>
<feature type="domain" description="C17orf113 probable zinc finger" evidence="2">
    <location>
        <begin position="165"/>
        <end position="222"/>
    </location>
</feature>
<dbReference type="EMBL" id="MTYJ01000179">
    <property type="protein sequence ID" value="OWA49995.1"/>
    <property type="molecule type" value="Genomic_DNA"/>
</dbReference>
<protein>
    <recommendedName>
        <fullName evidence="2">C17orf113 probable zinc finger domain-containing protein</fullName>
    </recommendedName>
</protein>
<dbReference type="OrthoDB" id="5560627at2759"/>
<keyword evidence="4" id="KW-1185">Reference proteome</keyword>
<evidence type="ECO:0000256" key="1">
    <source>
        <dbReference type="SAM" id="MobiDB-lite"/>
    </source>
</evidence>
<proteinExistence type="predicted"/>
<name>A0A9X6N8S9_HYPEX</name>
<feature type="compositionally biased region" description="Basic and acidic residues" evidence="1">
    <location>
        <begin position="203"/>
        <end position="222"/>
    </location>
</feature>
<dbReference type="AlphaFoldDB" id="A0A9X6N8S9"/>
<feature type="region of interest" description="Disordered" evidence="1">
    <location>
        <begin position="15"/>
        <end position="35"/>
    </location>
</feature>
<accession>A0A9X6N8S9</accession>
<gene>
    <name evidence="3" type="ORF">BV898_14526</name>
</gene>
<feature type="compositionally biased region" description="Basic residues" evidence="1">
    <location>
        <begin position="123"/>
        <end position="133"/>
    </location>
</feature>
<evidence type="ECO:0000313" key="4">
    <source>
        <dbReference type="Proteomes" id="UP000192578"/>
    </source>
</evidence>
<dbReference type="Proteomes" id="UP000192578">
    <property type="component" value="Unassembled WGS sequence"/>
</dbReference>
<reference evidence="4" key="1">
    <citation type="submission" date="2017-01" db="EMBL/GenBank/DDBJ databases">
        <title>Comparative genomics of anhydrobiosis in the tardigrade Hypsibius dujardini.</title>
        <authorList>
            <person name="Yoshida Y."/>
            <person name="Koutsovoulos G."/>
            <person name="Laetsch D."/>
            <person name="Stevens L."/>
            <person name="Kumar S."/>
            <person name="Horikawa D."/>
            <person name="Ishino K."/>
            <person name="Komine S."/>
            <person name="Tomita M."/>
            <person name="Blaxter M."/>
            <person name="Arakawa K."/>
        </authorList>
    </citation>
    <scope>NUCLEOTIDE SEQUENCE [LARGE SCALE GENOMIC DNA]</scope>
    <source>
        <strain evidence="4">Z151</strain>
    </source>
</reference>
<sequence length="332" mass="37255">MAEKQARFHIVHGSNNRNNNNGQFHQHQLHHQAPPPTTIYDAVEVEEVHNGPTEEVSSGEFQNASTTDEDAMALTEIETETGLDLAFDAKLPRPLSPGMQRRPRVQSMPMEVTQVAMKPGKEKGRRGRKKRRATTALEEEDDGRTGQAAAGTTGRPFQLKWLLMYEWLRYDPDRKHMHCAWCLEAGKKNAFAKPEGTNNHRKSNCDEHQKSVDHRNAAEEHARKHQNFRKNLQADEDDEGADPMMKNVTAVRGHDGSIVYQGNATRGAPVQPAALELNPDLNFHAKKAHMLLSGFLSLKSLPASLCKDMLEIMPFMFPDSKIAAEIANLNFP</sequence>
<feature type="compositionally biased region" description="Low complexity" evidence="1">
    <location>
        <begin position="15"/>
        <end position="26"/>
    </location>
</feature>
<dbReference type="Pfam" id="PF25431">
    <property type="entry name" value="zf-C17orf113"/>
    <property type="match status" value="1"/>
</dbReference>
<comment type="caution">
    <text evidence="3">The sequence shown here is derived from an EMBL/GenBank/DDBJ whole genome shotgun (WGS) entry which is preliminary data.</text>
</comment>
<feature type="region of interest" description="Disordered" evidence="1">
    <location>
        <begin position="193"/>
        <end position="241"/>
    </location>
</feature>
<evidence type="ECO:0000259" key="2">
    <source>
        <dbReference type="Pfam" id="PF25431"/>
    </source>
</evidence>
<evidence type="ECO:0000313" key="3">
    <source>
        <dbReference type="EMBL" id="OWA49995.1"/>
    </source>
</evidence>